<keyword evidence="1" id="KW-0812">Transmembrane</keyword>
<dbReference type="PANTHER" id="PTHR21257">
    <property type="entry name" value="DELTA(14)-STEROL REDUCTASE"/>
    <property type="match status" value="1"/>
</dbReference>
<dbReference type="AlphaFoldDB" id="A0A8J7H644"/>
<evidence type="ECO:0000313" key="2">
    <source>
        <dbReference type="EMBL" id="MBH8551114.1"/>
    </source>
</evidence>
<keyword evidence="1" id="KW-0472">Membrane</keyword>
<feature type="transmembrane region" description="Helical" evidence="1">
    <location>
        <begin position="75"/>
        <end position="99"/>
    </location>
</feature>
<sequence>MQDTAKSEKAGITALTAINIAKVLPLVWFVIFAIVFGIQDWRQLIYVCLHGSYCLWWLIEQWFYPQRRELFNEPLGALAFIFTLLYVGVFYVLPGYLAFTNPVPLSMITASVALILYIFGSLINASADVQKLTAKQFGAGLVRDNIWRFSRNINYFGDLLRYLSFSVVAGSPWAYLVPGAILLFYLQRMSQKEQYASAKYTDYAEYQKSSARLIPFIW</sequence>
<feature type="transmembrane region" description="Helical" evidence="1">
    <location>
        <begin position="105"/>
        <end position="125"/>
    </location>
</feature>
<dbReference type="PANTHER" id="PTHR21257:SF52">
    <property type="entry name" value="DELTA(14)-STEROL REDUCTASE TM7SF2"/>
    <property type="match status" value="1"/>
</dbReference>
<comment type="caution">
    <text evidence="2">The sequence shown here is derived from an EMBL/GenBank/DDBJ whole genome shotgun (WGS) entry which is preliminary data.</text>
</comment>
<proteinExistence type="predicted"/>
<dbReference type="GO" id="GO:0016126">
    <property type="term" value="P:sterol biosynthetic process"/>
    <property type="evidence" value="ECO:0007669"/>
    <property type="project" value="TreeGrafter"/>
</dbReference>
<dbReference type="GO" id="GO:0050613">
    <property type="term" value="F:Delta14-sterol reductase activity"/>
    <property type="evidence" value="ECO:0007669"/>
    <property type="project" value="TreeGrafter"/>
</dbReference>
<dbReference type="InterPro" id="IPR010721">
    <property type="entry name" value="UstE-like"/>
</dbReference>
<feature type="transmembrane region" description="Helical" evidence="1">
    <location>
        <begin position="12"/>
        <end position="38"/>
    </location>
</feature>
<feature type="transmembrane region" description="Helical" evidence="1">
    <location>
        <begin position="159"/>
        <end position="186"/>
    </location>
</feature>
<dbReference type="Gene3D" id="1.20.120.1630">
    <property type="match status" value="1"/>
</dbReference>
<accession>A0A8J7H644</accession>
<reference evidence="2 3" key="1">
    <citation type="journal article" date="2021" name="Int. J. Syst. Evol. Microbiol.">
        <title>Amazonocrinis nigriterrae gen. nov., sp. nov., Atlanticothrix silvestris gen. nov., sp. nov. and Dendronalium phyllosphericum gen. nov., sp. nov., nostocacean cyanobacteria from Brazilian environments.</title>
        <authorList>
            <person name="Alvarenga D.O."/>
            <person name="Andreote A.P.D."/>
            <person name="Branco L.H.Z."/>
            <person name="Delbaje E."/>
            <person name="Cruz R.B."/>
            <person name="Varani A.M."/>
            <person name="Fiore M.F."/>
        </authorList>
    </citation>
    <scope>NUCLEOTIDE SEQUENCE [LARGE SCALE GENOMIC DNA]</scope>
    <source>
        <strain evidence="2 3">CENA357</strain>
    </source>
</reference>
<protein>
    <submittedName>
        <fullName evidence="2">DUF1295 domain-containing protein</fullName>
    </submittedName>
</protein>
<keyword evidence="1" id="KW-1133">Transmembrane helix</keyword>
<dbReference type="EMBL" id="JAECZB010000002">
    <property type="protein sequence ID" value="MBH8551114.1"/>
    <property type="molecule type" value="Genomic_DNA"/>
</dbReference>
<evidence type="ECO:0000313" key="3">
    <source>
        <dbReference type="Proteomes" id="UP000599391"/>
    </source>
</evidence>
<evidence type="ECO:0000256" key="1">
    <source>
        <dbReference type="SAM" id="Phobius"/>
    </source>
</evidence>
<feature type="transmembrane region" description="Helical" evidence="1">
    <location>
        <begin position="44"/>
        <end position="63"/>
    </location>
</feature>
<dbReference type="Pfam" id="PF06966">
    <property type="entry name" value="DUF1295"/>
    <property type="match status" value="1"/>
</dbReference>
<dbReference type="Proteomes" id="UP000599391">
    <property type="component" value="Unassembled WGS sequence"/>
</dbReference>
<keyword evidence="3" id="KW-1185">Reference proteome</keyword>
<dbReference type="RefSeq" id="WP_214437426.1">
    <property type="nucleotide sequence ID" value="NZ_JAECZB010000002.1"/>
</dbReference>
<name>A0A8J7H644_9CYAN</name>
<organism evidence="2 3">
    <name type="scientific">Atlanticothrix silvestris CENA357</name>
    <dbReference type="NCBI Taxonomy" id="1725252"/>
    <lineage>
        <taxon>Bacteria</taxon>
        <taxon>Bacillati</taxon>
        <taxon>Cyanobacteriota</taxon>
        <taxon>Cyanophyceae</taxon>
        <taxon>Nostocales</taxon>
        <taxon>Nodulariaceae</taxon>
        <taxon>Atlanticothrix</taxon>
        <taxon>Atlanticothrix silvestris</taxon>
    </lineage>
</organism>
<gene>
    <name evidence="2" type="ORF">I8751_01665</name>
</gene>